<keyword evidence="7" id="KW-1185">Reference proteome</keyword>
<evidence type="ECO:0000313" key="7">
    <source>
        <dbReference type="Proteomes" id="UP001233999"/>
    </source>
</evidence>
<accession>A0AAD8AG50</accession>
<proteinExistence type="predicted"/>
<dbReference type="GO" id="GO:0006357">
    <property type="term" value="P:regulation of transcription by RNA polymerase II"/>
    <property type="evidence" value="ECO:0007669"/>
    <property type="project" value="InterPro"/>
</dbReference>
<name>A0AAD8AG50_DIPPU</name>
<organism evidence="6 7">
    <name type="scientific">Diploptera punctata</name>
    <name type="common">Pacific beetle cockroach</name>
    <dbReference type="NCBI Taxonomy" id="6984"/>
    <lineage>
        <taxon>Eukaryota</taxon>
        <taxon>Metazoa</taxon>
        <taxon>Ecdysozoa</taxon>
        <taxon>Arthropoda</taxon>
        <taxon>Hexapoda</taxon>
        <taxon>Insecta</taxon>
        <taxon>Pterygota</taxon>
        <taxon>Neoptera</taxon>
        <taxon>Polyneoptera</taxon>
        <taxon>Dictyoptera</taxon>
        <taxon>Blattodea</taxon>
        <taxon>Blaberoidea</taxon>
        <taxon>Blaberidae</taxon>
        <taxon>Diplopterinae</taxon>
        <taxon>Diploptera</taxon>
    </lineage>
</organism>
<feature type="non-terminal residue" evidence="6">
    <location>
        <position position="853"/>
    </location>
</feature>
<dbReference type="InterPro" id="IPR038028">
    <property type="entry name" value="BPTF"/>
</dbReference>
<feature type="non-terminal residue" evidence="6">
    <location>
        <position position="1"/>
    </location>
</feature>
<feature type="compositionally biased region" description="Basic and acidic residues" evidence="4">
    <location>
        <begin position="257"/>
        <end position="272"/>
    </location>
</feature>
<feature type="compositionally biased region" description="Polar residues" evidence="4">
    <location>
        <begin position="829"/>
        <end position="841"/>
    </location>
</feature>
<dbReference type="PANTHER" id="PTHR45975:SF2">
    <property type="entry name" value="NUCLEOSOME-REMODELING FACTOR SUBUNIT BPTF"/>
    <property type="match status" value="1"/>
</dbReference>
<feature type="region of interest" description="Disordered" evidence="4">
    <location>
        <begin position="196"/>
        <end position="273"/>
    </location>
</feature>
<feature type="coiled-coil region" evidence="3">
    <location>
        <begin position="112"/>
        <end position="150"/>
    </location>
</feature>
<evidence type="ECO:0000256" key="1">
    <source>
        <dbReference type="ARBA" id="ARBA00004123"/>
    </source>
</evidence>
<feature type="compositionally biased region" description="Low complexity" evidence="4">
    <location>
        <begin position="196"/>
        <end position="247"/>
    </location>
</feature>
<feature type="domain" description="WHIM2" evidence="5">
    <location>
        <begin position="20"/>
        <end position="78"/>
    </location>
</feature>
<protein>
    <recommendedName>
        <fullName evidence="5">WHIM2 domain-containing protein</fullName>
    </recommendedName>
</protein>
<feature type="compositionally biased region" description="Low complexity" evidence="4">
    <location>
        <begin position="786"/>
        <end position="796"/>
    </location>
</feature>
<keyword evidence="3" id="KW-0175">Coiled coil</keyword>
<evidence type="ECO:0000259" key="5">
    <source>
        <dbReference type="Pfam" id="PF15613"/>
    </source>
</evidence>
<dbReference type="AlphaFoldDB" id="A0AAD8AG50"/>
<dbReference type="PANTHER" id="PTHR45975">
    <property type="entry name" value="NUCLEOSOME-REMODELING FACTOR SUBUNIT BPTF"/>
    <property type="match status" value="1"/>
</dbReference>
<dbReference type="Pfam" id="PF15613">
    <property type="entry name" value="WSD"/>
    <property type="match status" value="1"/>
</dbReference>
<comment type="subcellular location">
    <subcellularLocation>
        <location evidence="1">Nucleus</location>
    </subcellularLocation>
</comment>
<dbReference type="Proteomes" id="UP001233999">
    <property type="component" value="Unassembled WGS sequence"/>
</dbReference>
<dbReference type="InterPro" id="IPR028941">
    <property type="entry name" value="WHIM2_dom"/>
</dbReference>
<dbReference type="EMBL" id="JASPKZ010001214">
    <property type="protein sequence ID" value="KAJ9598490.1"/>
    <property type="molecule type" value="Genomic_DNA"/>
</dbReference>
<reference evidence="6" key="2">
    <citation type="submission" date="2023-05" db="EMBL/GenBank/DDBJ databases">
        <authorList>
            <person name="Fouks B."/>
        </authorList>
    </citation>
    <scope>NUCLEOTIDE SEQUENCE</scope>
    <source>
        <strain evidence="6">Stay&amp;Tobe</strain>
        <tissue evidence="6">Testes</tissue>
    </source>
</reference>
<dbReference type="GO" id="GO:0016589">
    <property type="term" value="C:NURF complex"/>
    <property type="evidence" value="ECO:0007669"/>
    <property type="project" value="InterPro"/>
</dbReference>
<dbReference type="PROSITE" id="PS50096">
    <property type="entry name" value="IQ"/>
    <property type="match status" value="1"/>
</dbReference>
<dbReference type="GO" id="GO:0000978">
    <property type="term" value="F:RNA polymerase II cis-regulatory region sequence-specific DNA binding"/>
    <property type="evidence" value="ECO:0007669"/>
    <property type="project" value="TreeGrafter"/>
</dbReference>
<gene>
    <name evidence="6" type="ORF">L9F63_010810</name>
</gene>
<sequence length="853" mass="96591">QVTGVVDCIPDGEKNGSLCRQEHLGFDRHGRKYWFLARRIFVESEDGEVWYYSTPVQLEELLETIDREVMEVALAREIGDFRDEIVRQMEITEKLTNLNKGNKKSFLDVENTALLKIQKERQEHRAREEEERKERERQEAEELVRKMHEDACDEPPPIGASLSITEGHCESELDQLNKNLETATSSISPITMETTETVSTTTMTTTASTKVTTSEETEQVSEIITTTTTTTTTTSSAIKTSSTVASSEGDDDEMDIDSDKEGEEGTTKIGKDGKKHTIVTRSKTGSLQPRTFNMDDLKRRSTAILSKNELDKLQGDRRDDRDSTDGTRITRLKAQQIATGTYMFKLGMENAFKNYTNQYSTNIAALNKIQRNEERDKKRHLSHKFSLTQASDSSGLVPFMELEHCCSTGLHQPVVFASVWHEALGHVKMQRLTAAEREERKRLDKKDKKDKEEEEERNRLTYNFVKYTLGLKHQVWKQKGEEYRIHGQWGWLWLSASRRFKIQDCHKMGLRAGPQKIMVQVKDDKTIKVLAVDPNTYKYLINKCAEDVDKENTLKNLKVFPPISKFEEIDITKALTTPGRLHYPKIAKKSRLDEFLTRRTHLKVLEERKFAQNANRVNKSAIDGENGKTTPEDQLLPSLFLGKLYVPNNGNTPAGACNKDVINSISRRVAIIRQQYAKLNRLARGLSCYSRQCNVNSVQTSSSVTGVVSSCYSPLCLQKARVRRDLLILLRKANTHSNNNTLISSTVPSIKPIATTLSSQKPVKEISNSAEGIDASVIKELQQDVNSIENSESSVSTKNVESSKTIEVEVSTSTPEEEVCVKLEEQDSSDSNNTMKPGSESNKSKALLMKRKR</sequence>
<feature type="region of interest" description="Disordered" evidence="4">
    <location>
        <begin position="436"/>
        <end position="455"/>
    </location>
</feature>
<evidence type="ECO:0000313" key="6">
    <source>
        <dbReference type="EMBL" id="KAJ9598490.1"/>
    </source>
</evidence>
<keyword evidence="2" id="KW-0539">Nucleus</keyword>
<evidence type="ECO:0000256" key="2">
    <source>
        <dbReference type="ARBA" id="ARBA00023242"/>
    </source>
</evidence>
<evidence type="ECO:0000256" key="3">
    <source>
        <dbReference type="SAM" id="Coils"/>
    </source>
</evidence>
<reference evidence="6" key="1">
    <citation type="journal article" date="2023" name="IScience">
        <title>Live-bearing cockroach genome reveals convergent evolutionary mechanisms linked to viviparity in insects and beyond.</title>
        <authorList>
            <person name="Fouks B."/>
            <person name="Harrison M.C."/>
            <person name="Mikhailova A.A."/>
            <person name="Marchal E."/>
            <person name="English S."/>
            <person name="Carruthers M."/>
            <person name="Jennings E.C."/>
            <person name="Chiamaka E.L."/>
            <person name="Frigard R.A."/>
            <person name="Pippel M."/>
            <person name="Attardo G.M."/>
            <person name="Benoit J.B."/>
            <person name="Bornberg-Bauer E."/>
            <person name="Tobe S.S."/>
        </authorList>
    </citation>
    <scope>NUCLEOTIDE SEQUENCE</scope>
    <source>
        <strain evidence="6">Stay&amp;Tobe</strain>
    </source>
</reference>
<feature type="region of interest" description="Disordered" evidence="4">
    <location>
        <begin position="786"/>
        <end position="853"/>
    </location>
</feature>
<comment type="caution">
    <text evidence="6">The sequence shown here is derived from an EMBL/GenBank/DDBJ whole genome shotgun (WGS) entry which is preliminary data.</text>
</comment>
<evidence type="ECO:0000256" key="4">
    <source>
        <dbReference type="SAM" id="MobiDB-lite"/>
    </source>
</evidence>